<sequence>MTSQLKGVVVKENQLKEGGVSSGTWKMYGHEVDLDNHDFLYALPLFSNAGNRDLQRCEV</sequence>
<proteinExistence type="predicted"/>
<protein>
    <submittedName>
        <fullName evidence="1">Uncharacterized protein</fullName>
    </submittedName>
</protein>
<name>A0A0C3NQ47_PISTI</name>
<dbReference type="HOGENOM" id="CLU_2961842_0_0_1"/>
<reference evidence="2" key="2">
    <citation type="submission" date="2015-01" db="EMBL/GenBank/DDBJ databases">
        <title>Evolutionary Origins and Diversification of the Mycorrhizal Mutualists.</title>
        <authorList>
            <consortium name="DOE Joint Genome Institute"/>
            <consortium name="Mycorrhizal Genomics Consortium"/>
            <person name="Kohler A."/>
            <person name="Kuo A."/>
            <person name="Nagy L.G."/>
            <person name="Floudas D."/>
            <person name="Copeland A."/>
            <person name="Barry K.W."/>
            <person name="Cichocki N."/>
            <person name="Veneault-Fourrey C."/>
            <person name="LaButti K."/>
            <person name="Lindquist E.A."/>
            <person name="Lipzen A."/>
            <person name="Lundell T."/>
            <person name="Morin E."/>
            <person name="Murat C."/>
            <person name="Riley R."/>
            <person name="Ohm R."/>
            <person name="Sun H."/>
            <person name="Tunlid A."/>
            <person name="Henrissat B."/>
            <person name="Grigoriev I.V."/>
            <person name="Hibbett D.S."/>
            <person name="Martin F."/>
        </authorList>
    </citation>
    <scope>NUCLEOTIDE SEQUENCE [LARGE SCALE GENOMIC DNA]</scope>
    <source>
        <strain evidence="2">Marx 270</strain>
    </source>
</reference>
<organism evidence="1 2">
    <name type="scientific">Pisolithus tinctorius Marx 270</name>
    <dbReference type="NCBI Taxonomy" id="870435"/>
    <lineage>
        <taxon>Eukaryota</taxon>
        <taxon>Fungi</taxon>
        <taxon>Dikarya</taxon>
        <taxon>Basidiomycota</taxon>
        <taxon>Agaricomycotina</taxon>
        <taxon>Agaricomycetes</taxon>
        <taxon>Agaricomycetidae</taxon>
        <taxon>Boletales</taxon>
        <taxon>Sclerodermatineae</taxon>
        <taxon>Pisolithaceae</taxon>
        <taxon>Pisolithus</taxon>
    </lineage>
</organism>
<gene>
    <name evidence="1" type="ORF">M404DRAFT_1006051</name>
</gene>
<dbReference type="Proteomes" id="UP000054217">
    <property type="component" value="Unassembled WGS sequence"/>
</dbReference>
<accession>A0A0C3NQ47</accession>
<evidence type="ECO:0000313" key="2">
    <source>
        <dbReference type="Proteomes" id="UP000054217"/>
    </source>
</evidence>
<keyword evidence="2" id="KW-1185">Reference proteome</keyword>
<dbReference type="AlphaFoldDB" id="A0A0C3NQ47"/>
<reference evidence="1 2" key="1">
    <citation type="submission" date="2014-04" db="EMBL/GenBank/DDBJ databases">
        <authorList>
            <consortium name="DOE Joint Genome Institute"/>
            <person name="Kuo A."/>
            <person name="Kohler A."/>
            <person name="Costa M.D."/>
            <person name="Nagy L.G."/>
            <person name="Floudas D."/>
            <person name="Copeland A."/>
            <person name="Barry K.W."/>
            <person name="Cichocki N."/>
            <person name="Veneault-Fourrey C."/>
            <person name="LaButti K."/>
            <person name="Lindquist E.A."/>
            <person name="Lipzen A."/>
            <person name="Lundell T."/>
            <person name="Morin E."/>
            <person name="Murat C."/>
            <person name="Sun H."/>
            <person name="Tunlid A."/>
            <person name="Henrissat B."/>
            <person name="Grigoriev I.V."/>
            <person name="Hibbett D.S."/>
            <person name="Martin F."/>
            <person name="Nordberg H.P."/>
            <person name="Cantor M.N."/>
            <person name="Hua S.X."/>
        </authorList>
    </citation>
    <scope>NUCLEOTIDE SEQUENCE [LARGE SCALE GENOMIC DNA]</scope>
    <source>
        <strain evidence="1 2">Marx 270</strain>
    </source>
</reference>
<dbReference type="InParanoid" id="A0A0C3NQ47"/>
<dbReference type="EMBL" id="KN832029">
    <property type="protein sequence ID" value="KIN97413.1"/>
    <property type="molecule type" value="Genomic_DNA"/>
</dbReference>
<evidence type="ECO:0000313" key="1">
    <source>
        <dbReference type="EMBL" id="KIN97413.1"/>
    </source>
</evidence>